<keyword evidence="9" id="KW-1185">Reference proteome</keyword>
<dbReference type="OrthoDB" id="3639251at2759"/>
<keyword evidence="5 6" id="KW-0472">Membrane</keyword>
<name>A0A8T9BXK0_9HELO</name>
<evidence type="ECO:0000256" key="6">
    <source>
        <dbReference type="SAM" id="Phobius"/>
    </source>
</evidence>
<feature type="transmembrane region" description="Helical" evidence="6">
    <location>
        <begin position="449"/>
        <end position="469"/>
    </location>
</feature>
<dbReference type="Gene3D" id="1.20.1250.20">
    <property type="entry name" value="MFS general substrate transporter like domains"/>
    <property type="match status" value="2"/>
</dbReference>
<feature type="transmembrane region" description="Helical" evidence="6">
    <location>
        <begin position="417"/>
        <end position="437"/>
    </location>
</feature>
<evidence type="ECO:0000313" key="9">
    <source>
        <dbReference type="Proteomes" id="UP000469558"/>
    </source>
</evidence>
<comment type="subcellular location">
    <subcellularLocation>
        <location evidence="1">Membrane</location>
        <topology evidence="1">Multi-pass membrane protein</topology>
    </subcellularLocation>
</comment>
<feature type="transmembrane region" description="Helical" evidence="6">
    <location>
        <begin position="188"/>
        <end position="207"/>
    </location>
</feature>
<sequence length="495" mass="55115">MTERHSDIMADRNSDVEKKDFEEHHVERSVLELSTDPRIIAFTPQEQRAIIWRVDRRLVLTLGFLYMISLLDRTNLGAAAIAGMTTQLKMNAKNNAYTIVSLVFFLPYMFFQPPATVAIRKIGPRRFLASIVFLWGVVMISFGFVPTWQVMAGLRVILGVLEAGFYPGCVYLLSTWYPRYELQKRNAVFYLIGSMASAFAGILAYGLMQLDGRAGLQGWSWIFIIEGILTCFLGVLSYIMIVDFPELSPKSWNFLNEKEAAFIVARIEEDRHDIKLEPFALGAYLRHGLDSKVWGFSALYTLTTTNTYAIAYFLPIILRDGMGFSTAKAQCLVAPPYCAAAIVMVIQAYYGDKWHLRGPFIIGNCCLGILGLGLLGYTKNDGVRYFGVFLATIACNANCPALLTYQANNIRGQWKRALTSATLIGGGAIGGIIGTSVFRAQDSPGYRPGILTCLIANALMIVIVCLLGFKFWRANKRVDSGGKLIEGHVGFKYTF</sequence>
<feature type="domain" description="Major facilitator superfamily (MFS) profile" evidence="7">
    <location>
        <begin position="58"/>
        <end position="476"/>
    </location>
</feature>
<dbReference type="InterPro" id="IPR011701">
    <property type="entry name" value="MFS"/>
</dbReference>
<evidence type="ECO:0000256" key="5">
    <source>
        <dbReference type="ARBA" id="ARBA00023136"/>
    </source>
</evidence>
<gene>
    <name evidence="8" type="ORF">LSUE1_G007660</name>
</gene>
<keyword evidence="2" id="KW-0813">Transport</keyword>
<feature type="transmembrane region" description="Helical" evidence="6">
    <location>
        <begin position="58"/>
        <end position="84"/>
    </location>
</feature>
<evidence type="ECO:0000256" key="4">
    <source>
        <dbReference type="ARBA" id="ARBA00022989"/>
    </source>
</evidence>
<keyword evidence="4 6" id="KW-1133">Transmembrane helix</keyword>
<dbReference type="FunFam" id="1.20.1250.20:FF:000511">
    <property type="entry name" value="MFS general substrate transporter"/>
    <property type="match status" value="1"/>
</dbReference>
<accession>A0A8T9BXK0</accession>
<feature type="transmembrane region" description="Helical" evidence="6">
    <location>
        <begin position="127"/>
        <end position="148"/>
    </location>
</feature>
<proteinExistence type="predicted"/>
<dbReference type="AlphaFoldDB" id="A0A8T9BXK0"/>
<dbReference type="EMBL" id="QGMK01001884">
    <property type="protein sequence ID" value="TVY62852.1"/>
    <property type="molecule type" value="Genomic_DNA"/>
</dbReference>
<dbReference type="Pfam" id="PF07690">
    <property type="entry name" value="MFS_1"/>
    <property type="match status" value="1"/>
</dbReference>
<evidence type="ECO:0000256" key="2">
    <source>
        <dbReference type="ARBA" id="ARBA00022448"/>
    </source>
</evidence>
<comment type="caution">
    <text evidence="8">The sequence shown here is derived from an EMBL/GenBank/DDBJ whole genome shotgun (WGS) entry which is preliminary data.</text>
</comment>
<feature type="transmembrane region" description="Helical" evidence="6">
    <location>
        <begin position="154"/>
        <end position="176"/>
    </location>
</feature>
<evidence type="ECO:0000259" key="7">
    <source>
        <dbReference type="PROSITE" id="PS50850"/>
    </source>
</evidence>
<dbReference type="InterPro" id="IPR036259">
    <property type="entry name" value="MFS_trans_sf"/>
</dbReference>
<feature type="transmembrane region" description="Helical" evidence="6">
    <location>
        <begin position="293"/>
        <end position="314"/>
    </location>
</feature>
<keyword evidence="3 6" id="KW-0812">Transmembrane</keyword>
<dbReference type="GO" id="GO:0022857">
    <property type="term" value="F:transmembrane transporter activity"/>
    <property type="evidence" value="ECO:0007669"/>
    <property type="project" value="InterPro"/>
</dbReference>
<dbReference type="Proteomes" id="UP000469558">
    <property type="component" value="Unassembled WGS sequence"/>
</dbReference>
<feature type="transmembrane region" description="Helical" evidence="6">
    <location>
        <begin position="334"/>
        <end position="351"/>
    </location>
</feature>
<dbReference type="FunFam" id="1.20.1250.20:FF:000409">
    <property type="entry name" value="MFS general substrate transporter"/>
    <property type="match status" value="1"/>
</dbReference>
<feature type="transmembrane region" description="Helical" evidence="6">
    <location>
        <begin position="219"/>
        <end position="241"/>
    </location>
</feature>
<feature type="transmembrane region" description="Helical" evidence="6">
    <location>
        <begin position="383"/>
        <end position="405"/>
    </location>
</feature>
<dbReference type="InterPro" id="IPR020846">
    <property type="entry name" value="MFS_dom"/>
</dbReference>
<organism evidence="8 9">
    <name type="scientific">Lachnellula suecica</name>
    <dbReference type="NCBI Taxonomy" id="602035"/>
    <lineage>
        <taxon>Eukaryota</taxon>
        <taxon>Fungi</taxon>
        <taxon>Dikarya</taxon>
        <taxon>Ascomycota</taxon>
        <taxon>Pezizomycotina</taxon>
        <taxon>Leotiomycetes</taxon>
        <taxon>Helotiales</taxon>
        <taxon>Lachnaceae</taxon>
        <taxon>Lachnellula</taxon>
    </lineage>
</organism>
<evidence type="ECO:0000256" key="1">
    <source>
        <dbReference type="ARBA" id="ARBA00004141"/>
    </source>
</evidence>
<dbReference type="PROSITE" id="PS50850">
    <property type="entry name" value="MFS"/>
    <property type="match status" value="1"/>
</dbReference>
<dbReference type="PANTHER" id="PTHR43791:SF47">
    <property type="entry name" value="MAJOR FACILITATOR SUPERFAMILY (MFS) PROFILE DOMAIN-CONTAINING PROTEIN-RELATED"/>
    <property type="match status" value="1"/>
</dbReference>
<feature type="transmembrane region" description="Helical" evidence="6">
    <location>
        <begin position="96"/>
        <end position="115"/>
    </location>
</feature>
<protein>
    <submittedName>
        <fullName evidence="8">Putative transporter</fullName>
    </submittedName>
</protein>
<dbReference type="PANTHER" id="PTHR43791">
    <property type="entry name" value="PERMEASE-RELATED"/>
    <property type="match status" value="1"/>
</dbReference>
<evidence type="ECO:0000313" key="8">
    <source>
        <dbReference type="EMBL" id="TVY62852.1"/>
    </source>
</evidence>
<reference evidence="8 9" key="1">
    <citation type="submission" date="2018-05" db="EMBL/GenBank/DDBJ databases">
        <title>Genome sequencing and assembly of the regulated plant pathogen Lachnellula willkommii and related sister species for the development of diagnostic species identification markers.</title>
        <authorList>
            <person name="Giroux E."/>
            <person name="Bilodeau G."/>
        </authorList>
    </citation>
    <scope>NUCLEOTIDE SEQUENCE [LARGE SCALE GENOMIC DNA]</scope>
    <source>
        <strain evidence="8 9">CBS 268.59</strain>
    </source>
</reference>
<dbReference type="GO" id="GO:0016020">
    <property type="term" value="C:membrane"/>
    <property type="evidence" value="ECO:0007669"/>
    <property type="project" value="UniProtKB-SubCell"/>
</dbReference>
<evidence type="ECO:0000256" key="3">
    <source>
        <dbReference type="ARBA" id="ARBA00022692"/>
    </source>
</evidence>
<feature type="transmembrane region" description="Helical" evidence="6">
    <location>
        <begin position="358"/>
        <end position="377"/>
    </location>
</feature>
<dbReference type="SUPFAM" id="SSF103473">
    <property type="entry name" value="MFS general substrate transporter"/>
    <property type="match status" value="1"/>
</dbReference>